<reference evidence="1" key="1">
    <citation type="submission" date="2009-01" db="EMBL/GenBank/DDBJ databases">
        <title>Complete sequence of chromosome Cyanothece sp. PCC 7425.</title>
        <authorList>
            <consortium name="US DOE Joint Genome Institute"/>
            <person name="Lucas S."/>
            <person name="Copeland A."/>
            <person name="Lapidus A."/>
            <person name="Glavina del Rio T."/>
            <person name="Dalin E."/>
            <person name="Tice H."/>
            <person name="Bruce D."/>
            <person name="Goodwin L."/>
            <person name="Pitluck S."/>
            <person name="Sims D."/>
            <person name="Meineke L."/>
            <person name="Brettin T."/>
            <person name="Detter J.C."/>
            <person name="Han C."/>
            <person name="Larimer F."/>
            <person name="Land M."/>
            <person name="Hauser L."/>
            <person name="Kyrpides N."/>
            <person name="Ovchinnikova G."/>
            <person name="Liberton M."/>
            <person name="Stoeckel J."/>
            <person name="Banerjee A."/>
            <person name="Singh A."/>
            <person name="Page L."/>
            <person name="Sato H."/>
            <person name="Zhao L."/>
            <person name="Sherman L."/>
            <person name="Pakrasi H."/>
            <person name="Richardson P."/>
        </authorList>
    </citation>
    <scope>NUCLEOTIDE SEQUENCE</scope>
    <source>
        <strain evidence="1">PCC 7425</strain>
    </source>
</reference>
<dbReference type="Pfam" id="PF14105">
    <property type="entry name" value="DUF4278"/>
    <property type="match status" value="1"/>
</dbReference>
<dbReference type="eggNOG" id="ENOG5032YXH">
    <property type="taxonomic scope" value="Bacteria"/>
</dbReference>
<organism evidence="1">
    <name type="scientific">Cyanothece sp. (strain PCC 7425 / ATCC 29141)</name>
    <dbReference type="NCBI Taxonomy" id="395961"/>
    <lineage>
        <taxon>Bacteria</taxon>
        <taxon>Bacillati</taxon>
        <taxon>Cyanobacteriota</taxon>
        <taxon>Cyanophyceae</taxon>
        <taxon>Gomontiellales</taxon>
        <taxon>Cyanothecaceae</taxon>
        <taxon>Cyanothece</taxon>
    </lineage>
</organism>
<accession>B8HX54</accession>
<dbReference type="STRING" id="395961.Cyan7425_2387"/>
<proteinExistence type="predicted"/>
<dbReference type="OrthoDB" id="517878at2"/>
<gene>
    <name evidence="1" type="ordered locus">Cyan7425_2387</name>
</gene>
<dbReference type="EMBL" id="CP001344">
    <property type="protein sequence ID" value="ACL44745.1"/>
    <property type="molecule type" value="Genomic_DNA"/>
</dbReference>
<evidence type="ECO:0000313" key="1">
    <source>
        <dbReference type="EMBL" id="ACL44745.1"/>
    </source>
</evidence>
<dbReference type="InterPro" id="IPR025458">
    <property type="entry name" value="DUF4278"/>
</dbReference>
<evidence type="ECO:0008006" key="2">
    <source>
        <dbReference type="Google" id="ProtNLM"/>
    </source>
</evidence>
<dbReference type="KEGG" id="cyn:Cyan7425_2387"/>
<name>B8HX54_CYAP4</name>
<sequence>MKLHYRGTTYDYTPPTVATIDTPTLGRYRGHDYHLVNAVDVPPSSPQHLTYRGVGYDNGGVEAASAPQAVNSLDDRARTLVMNHHKMIKNREQSLLGRMASQIGMPADAAHYWNHIQGKINPNFRTTYDRSHAALS</sequence>
<protein>
    <recommendedName>
        <fullName evidence="2">DUF4278 domain-containing protein</fullName>
    </recommendedName>
</protein>
<dbReference type="HOGENOM" id="CLU_151190_0_0_3"/>
<dbReference type="AlphaFoldDB" id="B8HX54"/>